<dbReference type="Pfam" id="PF13439">
    <property type="entry name" value="Glyco_transf_4"/>
    <property type="match status" value="1"/>
</dbReference>
<dbReference type="GO" id="GO:0016757">
    <property type="term" value="F:glycosyltransferase activity"/>
    <property type="evidence" value="ECO:0007669"/>
    <property type="project" value="InterPro"/>
</dbReference>
<evidence type="ECO:0008006" key="5">
    <source>
        <dbReference type="Google" id="ProtNLM"/>
    </source>
</evidence>
<evidence type="ECO:0000259" key="1">
    <source>
        <dbReference type="Pfam" id="PF00534"/>
    </source>
</evidence>
<dbReference type="Pfam" id="PF00534">
    <property type="entry name" value="Glycos_transf_1"/>
    <property type="match status" value="1"/>
</dbReference>
<name>A0A0V8JJ22_9BACI</name>
<protein>
    <recommendedName>
        <fullName evidence="5">Glycosyltransferase</fullName>
    </recommendedName>
</protein>
<comment type="caution">
    <text evidence="3">The sequence shown here is derived from an EMBL/GenBank/DDBJ whole genome shotgun (WGS) entry which is preliminary data.</text>
</comment>
<dbReference type="PANTHER" id="PTHR12526">
    <property type="entry name" value="GLYCOSYLTRANSFERASE"/>
    <property type="match status" value="1"/>
</dbReference>
<evidence type="ECO:0000313" key="3">
    <source>
        <dbReference type="EMBL" id="KSU87025.1"/>
    </source>
</evidence>
<dbReference type="AlphaFoldDB" id="A0A0V8JJ22"/>
<dbReference type="InterPro" id="IPR001296">
    <property type="entry name" value="Glyco_trans_1"/>
</dbReference>
<dbReference type="SUPFAM" id="SSF53756">
    <property type="entry name" value="UDP-Glycosyltransferase/glycogen phosphorylase"/>
    <property type="match status" value="1"/>
</dbReference>
<dbReference type="Gene3D" id="3.40.50.2000">
    <property type="entry name" value="Glycogen Phosphorylase B"/>
    <property type="match status" value="2"/>
</dbReference>
<reference evidence="3 4" key="1">
    <citation type="submission" date="2015-11" db="EMBL/GenBank/DDBJ databases">
        <title>Bacillus caseinolyticus sp nov.</title>
        <authorList>
            <person name="Dastager S.G."/>
            <person name="Mawlankar R."/>
        </authorList>
    </citation>
    <scope>NUCLEOTIDE SEQUENCE [LARGE SCALE GENOMIC DNA]</scope>
    <source>
        <strain evidence="3 4">SGD-V-76</strain>
    </source>
</reference>
<dbReference type="EMBL" id="LNQP01000056">
    <property type="protein sequence ID" value="KSU87025.1"/>
    <property type="molecule type" value="Genomic_DNA"/>
</dbReference>
<sequence length="364" mass="41088">MKVLHVINSLDIGGAQTLLTDSLPRFVEKKVESEVFVLKKSSEGNFEEILKSKGINIIYSQVEQIYSPLQILELKRLIQQNSYDIVHSHTFPSQYWVSLLKNLIKKPPVFITTEHNTSNRRREKKVFKYLDKFIYRNYRHIVCISEGTLSELITWVSDVKPKSSVIENGIDLKKLTVASPLNPKDIIPNYQDGDKIIVMVARLTEQKDHKTVIQAASKLPRNMHIVFVGGGEKYSEYEAMIKQNNLESQVHLLGPRKDVPNIIKAADLFVLSSHFEGFGLVVVEAMASGIPVIGSDVTGLTDVVSGAGKLFQQGDSQELANIIIELVNHPEMCTAMIEAGYKKSSLYSIERFVDEHMKLYQSLL</sequence>
<dbReference type="RefSeq" id="WP_062687077.1">
    <property type="nucleotide sequence ID" value="NZ_KQ758671.1"/>
</dbReference>
<keyword evidence="4" id="KW-1185">Reference proteome</keyword>
<feature type="domain" description="Glycosyltransferase subfamily 4-like N-terminal" evidence="2">
    <location>
        <begin position="12"/>
        <end position="173"/>
    </location>
</feature>
<proteinExistence type="predicted"/>
<gene>
    <name evidence="3" type="ORF">AS180_15320</name>
</gene>
<dbReference type="PANTHER" id="PTHR12526:SF630">
    <property type="entry name" value="GLYCOSYLTRANSFERASE"/>
    <property type="match status" value="1"/>
</dbReference>
<evidence type="ECO:0000259" key="2">
    <source>
        <dbReference type="Pfam" id="PF13439"/>
    </source>
</evidence>
<feature type="domain" description="Glycosyl transferase family 1" evidence="1">
    <location>
        <begin position="191"/>
        <end position="342"/>
    </location>
</feature>
<dbReference type="Proteomes" id="UP000053681">
    <property type="component" value="Unassembled WGS sequence"/>
</dbReference>
<dbReference type="InterPro" id="IPR028098">
    <property type="entry name" value="Glyco_trans_4-like_N"/>
</dbReference>
<evidence type="ECO:0000313" key="4">
    <source>
        <dbReference type="Proteomes" id="UP000053681"/>
    </source>
</evidence>
<accession>A0A0V8JJ22</accession>
<organism evidence="3 4">
    <name type="scientific">Priestia veravalensis</name>
    <dbReference type="NCBI Taxonomy" id="1414648"/>
    <lineage>
        <taxon>Bacteria</taxon>
        <taxon>Bacillati</taxon>
        <taxon>Bacillota</taxon>
        <taxon>Bacilli</taxon>
        <taxon>Bacillales</taxon>
        <taxon>Bacillaceae</taxon>
        <taxon>Priestia</taxon>
    </lineage>
</organism>